<name>A0ABT3QKP6_9HYPH</name>
<dbReference type="InterPro" id="IPR039459">
    <property type="entry name" value="RepB-like_DNA_primase_dom"/>
</dbReference>
<accession>A0ABT3QKP6</accession>
<feature type="region of interest" description="Disordered" evidence="1">
    <location>
        <begin position="321"/>
        <end position="347"/>
    </location>
</feature>
<dbReference type="Gene3D" id="3.30.70.1790">
    <property type="entry name" value="RepB DNA-primase, N-terminal domain"/>
    <property type="match status" value="1"/>
</dbReference>
<sequence length="825" mass="90941">MTEIALQREAHSASAIRQHVELLHNAAKGVDGVLVVSTFFASPNREDDRPGTVTHHNVGDVDGMVDAIEAHAETPEANVYVGLQVMRKGLGRGKRGTESDIVAVLGLVADMDADTGKIGQMPFDPSFVLQTSPGNKQPFWIFDKPLAPTVAKPIAAALRRATSSDFGTADISHVWRIPGTLNWPNAKKIERGRDREPAKVTVLQEWDGSFVDTTSFAVTVGAAAGALPAETRAVSIGDLPDVADIIVSGAAEELLQGDGQPDRSTHAARVVERLSFDGHTPEEALALIKACEGKWKERYATEERLDADFARMWGKFEKHDDAPTVDTSKLEAGSKASVTPANDNFPEPIDIWSETTSPSMPINVFPEVIEEFARARGDQMGVDPGGIAMACLTICAAAIPDNLTLKMKVHESWKESARIWTMIVGDPSTRKSPIIKVASAPLMKIEADLQQDNRLAMKQWMGLSKDEQKGRSKPIEKRIATEDSSPEKVGEILSHNENGLALIDDELSGWFARMEKYAGAKGSGADRAFWLKSFGGGHYSVDRIGRGSIWVPNISITLLGGIQPDPLTKIAKDLTDDGLLQRMFCIMLAPSGIDRDEPSAVGENVYGDLISRLYDLRTKYMAGKCFKFSADAQCLRSDLAAKHHEMELNWSRINKRIATHIGKFDGLFGRLALLIHIVEHIYDTVLPNEVSLKTACKAQSLLHDYLFMHAIALHFNVLGASDMQDAVLDAAGSILTNERLRDVVSVSSLRKWSTRMIRELDDWEMQRVMQRLDGFSWLEPKQLERNEKSPRYTVNPRVHSKFSDRAAPIAAERQAIREEIQRYAS</sequence>
<comment type="caution">
    <text evidence="3">The sequence shown here is derived from an EMBL/GenBank/DDBJ whole genome shotgun (WGS) entry which is preliminary data.</text>
</comment>
<feature type="domain" description="RepB-like DNA primase" evidence="2">
    <location>
        <begin position="122"/>
        <end position="184"/>
    </location>
</feature>
<evidence type="ECO:0000256" key="1">
    <source>
        <dbReference type="SAM" id="MobiDB-lite"/>
    </source>
</evidence>
<dbReference type="RefSeq" id="WP_265983435.1">
    <property type="nucleotide sequence ID" value="NZ_JAPHAV010000001.1"/>
</dbReference>
<organism evidence="3 4">
    <name type="scientific">Ochrobactrum chromiisoli</name>
    <dbReference type="NCBI Taxonomy" id="2993941"/>
    <lineage>
        <taxon>Bacteria</taxon>
        <taxon>Pseudomonadati</taxon>
        <taxon>Pseudomonadota</taxon>
        <taxon>Alphaproteobacteria</taxon>
        <taxon>Hyphomicrobiales</taxon>
        <taxon>Brucellaceae</taxon>
        <taxon>Brucella/Ochrobactrum group</taxon>
        <taxon>Ochrobactrum</taxon>
    </lineage>
</organism>
<keyword evidence="4" id="KW-1185">Reference proteome</keyword>
<protein>
    <submittedName>
        <fullName evidence="3">DUF3987 domain-containing protein</fullName>
    </submittedName>
</protein>
<dbReference type="Proteomes" id="UP001301216">
    <property type="component" value="Unassembled WGS sequence"/>
</dbReference>
<evidence type="ECO:0000313" key="3">
    <source>
        <dbReference type="EMBL" id="MCX2696187.1"/>
    </source>
</evidence>
<proteinExistence type="predicted"/>
<evidence type="ECO:0000259" key="2">
    <source>
        <dbReference type="Pfam" id="PF16793"/>
    </source>
</evidence>
<dbReference type="EMBL" id="JAPHAV010000001">
    <property type="protein sequence ID" value="MCX2696187.1"/>
    <property type="molecule type" value="Genomic_DNA"/>
</dbReference>
<evidence type="ECO:0000313" key="4">
    <source>
        <dbReference type="Proteomes" id="UP001301216"/>
    </source>
</evidence>
<dbReference type="InterPro" id="IPR025048">
    <property type="entry name" value="DUF3987"/>
</dbReference>
<reference evidence="3 4" key="1">
    <citation type="submission" date="2022-11" db="EMBL/GenBank/DDBJ databases">
        <title>Brucella sp. YY2X, whole genome shotgun sequencing project.</title>
        <authorList>
            <person name="Yang Y."/>
        </authorList>
    </citation>
    <scope>NUCLEOTIDE SEQUENCE [LARGE SCALE GENOMIC DNA]</scope>
    <source>
        <strain evidence="3 4">YY2X</strain>
    </source>
</reference>
<gene>
    <name evidence="3" type="ORF">OPR82_05270</name>
</gene>
<dbReference type="Pfam" id="PF16793">
    <property type="entry name" value="RepB_primase"/>
    <property type="match status" value="1"/>
</dbReference>
<dbReference type="Pfam" id="PF13148">
    <property type="entry name" value="DUF3987"/>
    <property type="match status" value="2"/>
</dbReference>